<dbReference type="Proteomes" id="UP000219565">
    <property type="component" value="Unassembled WGS sequence"/>
</dbReference>
<evidence type="ECO:0000313" key="4">
    <source>
        <dbReference type="Proteomes" id="UP000219565"/>
    </source>
</evidence>
<dbReference type="Gene3D" id="3.40.50.300">
    <property type="entry name" value="P-loop containing nucleotide triphosphate hydrolases"/>
    <property type="match status" value="1"/>
</dbReference>
<evidence type="ECO:0000313" key="3">
    <source>
        <dbReference type="EMBL" id="SNY82725.1"/>
    </source>
</evidence>
<evidence type="ECO:0000256" key="1">
    <source>
        <dbReference type="SAM" id="MobiDB-lite"/>
    </source>
</evidence>
<organism evidence="3 4">
    <name type="scientific">Nocardia amikacinitolerans</name>
    <dbReference type="NCBI Taxonomy" id="756689"/>
    <lineage>
        <taxon>Bacteria</taxon>
        <taxon>Bacillati</taxon>
        <taxon>Actinomycetota</taxon>
        <taxon>Actinomycetes</taxon>
        <taxon>Mycobacteriales</taxon>
        <taxon>Nocardiaceae</taxon>
        <taxon>Nocardia</taxon>
    </lineage>
</organism>
<feature type="region of interest" description="Disordered" evidence="1">
    <location>
        <begin position="535"/>
        <end position="560"/>
    </location>
</feature>
<dbReference type="CDD" id="cd00009">
    <property type="entry name" value="AAA"/>
    <property type="match status" value="1"/>
</dbReference>
<dbReference type="STRING" id="1379680.GCA_001612615_04027"/>
<dbReference type="EMBL" id="OBEG01000003">
    <property type="protein sequence ID" value="SNY82725.1"/>
    <property type="molecule type" value="Genomic_DNA"/>
</dbReference>
<dbReference type="RefSeq" id="WP_143861446.1">
    <property type="nucleotide sequence ID" value="NZ_JAMTCV010000008.1"/>
</dbReference>
<evidence type="ECO:0000259" key="2">
    <source>
        <dbReference type="SMART" id="SM00382"/>
    </source>
</evidence>
<feature type="region of interest" description="Disordered" evidence="1">
    <location>
        <begin position="659"/>
        <end position="709"/>
    </location>
</feature>
<sequence>MDGENSRVHRVSIGGSVAGQVVVGEHNVVINAHGSQVFVRDGPPPAVRRRSRPVGLPIPPPRGDMIGRLRELHGVATSLDRSVPVEISGPPGVGKTTLLRRFAADRARGGHPVVYLSAAGLAVEDLLQSLFEACYDAVDYRPDPTALRRLMGSIRALIVLDDFEGSAADLDSVLDAVPSGDLIVATTTRTLWGHGYSLELQGLPEPQAMALLARTLGRGLGRHTEAARQLCRAARGHPLALVRAAAWVGASGSGEFFADPGVLQRAMVAGLAGHVRDALRALCALAGATVTPTVLGVLIRRPDAAAALTALERIHLAEPFASGYRLTGNPTALTAEWQGPPPDPSDYLVQLRDWVVGTATPAEIREVDIVVVRVLRAGMVRGRHDPVRELARAVSPVLGRSLRWGCWKEVLALGLQAATHVGHAADLAYFTRETHVREQALGMAVGMTAGVGASATVVATKQAGSHTVREALRSTALGHPVATGSVVAALALAATVTGVRLTSGDAPPAVGQAPITTVLPTATTGLVPVTTTLAQTTGPAQVPPRTPAPPRADPGPGSTDCSPQTYLVTFEAVVGGEPVTRSDGFPWLSCDNEAAAALSGDPVFQATPNPCPPVGAGGCVYDFTFSPTEPGDYAAKLVIPSDSGGSAITFELRGVAVLPPTATTSPTGSSSSTTAPSSSTTTTVPPSPTVTLPPPSSTSELPIPSIPPT</sequence>
<dbReference type="OrthoDB" id="4506813at2"/>
<feature type="domain" description="AAA+ ATPase" evidence="2">
    <location>
        <begin position="81"/>
        <end position="222"/>
    </location>
</feature>
<feature type="compositionally biased region" description="Pro residues" evidence="1">
    <location>
        <begin position="685"/>
        <end position="696"/>
    </location>
</feature>
<dbReference type="AlphaFoldDB" id="A0A285LCM0"/>
<reference evidence="3 4" key="1">
    <citation type="submission" date="2017-09" db="EMBL/GenBank/DDBJ databases">
        <authorList>
            <person name="Ehlers B."/>
            <person name="Leendertz F.H."/>
        </authorList>
    </citation>
    <scope>NUCLEOTIDE SEQUENCE [LARGE SCALE GENOMIC DNA]</scope>
    <source>
        <strain evidence="3 4">DSM 45537</strain>
    </source>
</reference>
<dbReference type="PRINTS" id="PR00364">
    <property type="entry name" value="DISEASERSIST"/>
</dbReference>
<feature type="compositionally biased region" description="Low complexity" evidence="1">
    <location>
        <begin position="659"/>
        <end position="684"/>
    </location>
</feature>
<dbReference type="SMART" id="SM00382">
    <property type="entry name" value="AAA"/>
    <property type="match status" value="1"/>
</dbReference>
<gene>
    <name evidence="3" type="ORF">SAMN04244553_3461</name>
</gene>
<dbReference type="InterPro" id="IPR003593">
    <property type="entry name" value="AAA+_ATPase"/>
</dbReference>
<proteinExistence type="predicted"/>
<keyword evidence="4" id="KW-1185">Reference proteome</keyword>
<accession>A0A285LCM0</accession>
<name>A0A285LCM0_9NOCA</name>
<dbReference type="PANTHER" id="PTHR47691:SF3">
    <property type="entry name" value="HTH-TYPE TRANSCRIPTIONAL REGULATOR RV0890C-RELATED"/>
    <property type="match status" value="1"/>
</dbReference>
<protein>
    <recommendedName>
        <fullName evidence="2">AAA+ ATPase domain-containing protein</fullName>
    </recommendedName>
</protein>
<feature type="region of interest" description="Disordered" evidence="1">
    <location>
        <begin position="41"/>
        <end position="60"/>
    </location>
</feature>
<dbReference type="SUPFAM" id="SSF52540">
    <property type="entry name" value="P-loop containing nucleoside triphosphate hydrolases"/>
    <property type="match status" value="1"/>
</dbReference>
<dbReference type="InterPro" id="IPR027417">
    <property type="entry name" value="P-loop_NTPase"/>
</dbReference>
<feature type="compositionally biased region" description="Pro residues" evidence="1">
    <location>
        <begin position="541"/>
        <end position="553"/>
    </location>
</feature>
<dbReference type="PANTHER" id="PTHR47691">
    <property type="entry name" value="REGULATOR-RELATED"/>
    <property type="match status" value="1"/>
</dbReference>